<keyword evidence="1" id="KW-0812">Transmembrane</keyword>
<reference evidence="2 3" key="1">
    <citation type="submission" date="2020-12" db="EMBL/GenBank/DDBJ databases">
        <title>A novel species.</title>
        <authorList>
            <person name="Li K."/>
        </authorList>
    </citation>
    <scope>NUCLEOTIDE SEQUENCE [LARGE SCALE GENOMIC DNA]</scope>
    <source>
        <strain evidence="2 3">ZYC-3</strain>
    </source>
</reference>
<dbReference type="EMBL" id="CP066831">
    <property type="protein sequence ID" value="QQM38075.1"/>
    <property type="molecule type" value="Genomic_DNA"/>
</dbReference>
<sequence length="141" mass="15173">MTGSSDDVHRLDPPPDERPVHVNAAATLLILSALIAGSIALDDPEMTQFVYLLFFVTIGAAIRFCRGGRTARITATVAAALLFLYLGPHVVWGLLDPGGLYQPEYAVRAILAVIASGTGVSLLYVPRSRAYFGAHRHQSVR</sequence>
<feature type="transmembrane region" description="Helical" evidence="1">
    <location>
        <begin position="20"/>
        <end position="40"/>
    </location>
</feature>
<keyword evidence="3" id="KW-1185">Reference proteome</keyword>
<feature type="transmembrane region" description="Helical" evidence="1">
    <location>
        <begin position="46"/>
        <end position="65"/>
    </location>
</feature>
<feature type="transmembrane region" description="Helical" evidence="1">
    <location>
        <begin position="107"/>
        <end position="126"/>
    </location>
</feature>
<accession>A0A7T7KTD1</accession>
<keyword evidence="1" id="KW-0472">Membrane</keyword>
<dbReference type="AlphaFoldDB" id="A0A7T7KTD1"/>
<dbReference type="RefSeq" id="WP_200393239.1">
    <property type="nucleotide sequence ID" value="NZ_CP066831.1"/>
</dbReference>
<dbReference type="KEGG" id="slf:JEQ17_00175"/>
<evidence type="ECO:0000313" key="3">
    <source>
        <dbReference type="Proteomes" id="UP000595636"/>
    </source>
</evidence>
<dbReference type="Proteomes" id="UP000595636">
    <property type="component" value="Chromosome"/>
</dbReference>
<keyword evidence="1" id="KW-1133">Transmembrane helix</keyword>
<feature type="transmembrane region" description="Helical" evidence="1">
    <location>
        <begin position="77"/>
        <end position="95"/>
    </location>
</feature>
<name>A0A7T7KTD1_9ACTN</name>
<proteinExistence type="predicted"/>
<evidence type="ECO:0000313" key="2">
    <source>
        <dbReference type="EMBL" id="QQM38075.1"/>
    </source>
</evidence>
<protein>
    <submittedName>
        <fullName evidence="2">Uncharacterized protein</fullName>
    </submittedName>
</protein>
<evidence type="ECO:0000256" key="1">
    <source>
        <dbReference type="SAM" id="Phobius"/>
    </source>
</evidence>
<gene>
    <name evidence="2" type="ORF">JEQ17_00175</name>
</gene>
<organism evidence="2 3">
    <name type="scientific">Streptomyces liliifuscus</name>
    <dbReference type="NCBI Taxonomy" id="2797636"/>
    <lineage>
        <taxon>Bacteria</taxon>
        <taxon>Bacillati</taxon>
        <taxon>Actinomycetota</taxon>
        <taxon>Actinomycetes</taxon>
        <taxon>Kitasatosporales</taxon>
        <taxon>Streptomycetaceae</taxon>
        <taxon>Streptomyces</taxon>
    </lineage>
</organism>